<dbReference type="Proteomes" id="UP000321248">
    <property type="component" value="Unassembled WGS sequence"/>
</dbReference>
<evidence type="ECO:0000313" key="2">
    <source>
        <dbReference type="Proteomes" id="UP000321248"/>
    </source>
</evidence>
<comment type="caution">
    <text evidence="1">The sequence shown here is derived from an EMBL/GenBank/DDBJ whole genome shotgun (WGS) entry which is preliminary data.</text>
</comment>
<keyword evidence="2" id="KW-1185">Reference proteome</keyword>
<dbReference type="EMBL" id="VRTS01000003">
    <property type="protein sequence ID" value="TXK64500.1"/>
    <property type="molecule type" value="Genomic_DNA"/>
</dbReference>
<protein>
    <submittedName>
        <fullName evidence="1">Uncharacterized protein</fullName>
    </submittedName>
</protein>
<sequence>MALHALQARRQLGFGIEQELSRQDDAVAFGQARNDLGPAFVDRAEFDGHRFEPVFPRQAHHAVALARPDHRRGRHHQHILTARAGDLRIQPRAEG</sequence>
<name>A0A5C8KVX9_9GAMM</name>
<proteinExistence type="predicted"/>
<evidence type="ECO:0000313" key="1">
    <source>
        <dbReference type="EMBL" id="TXK64500.1"/>
    </source>
</evidence>
<accession>A0A5C8KVX9</accession>
<organism evidence="1 2">
    <name type="scientific">Alkalisalibacterium limincola</name>
    <dbReference type="NCBI Taxonomy" id="2699169"/>
    <lineage>
        <taxon>Bacteria</taxon>
        <taxon>Pseudomonadati</taxon>
        <taxon>Pseudomonadota</taxon>
        <taxon>Gammaproteobacteria</taxon>
        <taxon>Lysobacterales</taxon>
        <taxon>Lysobacteraceae</taxon>
        <taxon>Alkalisalibacterium</taxon>
    </lineage>
</organism>
<dbReference type="AlphaFoldDB" id="A0A5C8KVX9"/>
<reference evidence="1 2" key="1">
    <citation type="submission" date="2019-08" db="EMBL/GenBank/DDBJ databases">
        <authorList>
            <person name="Karlyshev A.V."/>
        </authorList>
    </citation>
    <scope>NUCLEOTIDE SEQUENCE [LARGE SCALE GENOMIC DNA]</scope>
    <source>
        <strain evidence="1 2">Alg18-2.2</strain>
    </source>
</reference>
<gene>
    <name evidence="1" type="ORF">FU658_06350</name>
</gene>